<proteinExistence type="predicted"/>
<comment type="caution">
    <text evidence="1">The sequence shown here is derived from an EMBL/GenBank/DDBJ whole genome shotgun (WGS) entry which is preliminary data.</text>
</comment>
<gene>
    <name evidence="1" type="ORF">CJD36_007770</name>
</gene>
<dbReference type="AlphaFoldDB" id="A0A2S7SXM5"/>
<sequence>MTLFIWSSCTKAEKNVTEQPTNELLTTVQLKAVNTQDPTDTPSAKWVSIPGGSLDTSNAVLYLKNSAVYDLSVIFLDESKTPASDITADIRARGNYHLVCFGISGALSLGIVPTDHDTNSPSLPIGLRNRVTTNLIGTGNLEVTLHHQPNVKNGDCAPGSIDADVNFRVHVD</sequence>
<evidence type="ECO:0000313" key="2">
    <source>
        <dbReference type="Proteomes" id="UP000239872"/>
    </source>
</evidence>
<name>A0A2S7SXM5_9BACT</name>
<reference evidence="1 2" key="1">
    <citation type="submission" date="2018-01" db="EMBL/GenBank/DDBJ databases">
        <title>A novel member of the phylum Bacteroidetes isolated from glacier ice.</title>
        <authorList>
            <person name="Liu Q."/>
            <person name="Xin Y.-H."/>
        </authorList>
    </citation>
    <scope>NUCLEOTIDE SEQUENCE [LARGE SCALE GENOMIC DNA]</scope>
    <source>
        <strain evidence="1 2">RB1R16</strain>
    </source>
</reference>
<keyword evidence="2" id="KW-1185">Reference proteome</keyword>
<evidence type="ECO:0000313" key="1">
    <source>
        <dbReference type="EMBL" id="PQJ11682.1"/>
    </source>
</evidence>
<organism evidence="1 2">
    <name type="scientific">Flavipsychrobacter stenotrophus</name>
    <dbReference type="NCBI Taxonomy" id="2077091"/>
    <lineage>
        <taxon>Bacteria</taxon>
        <taxon>Pseudomonadati</taxon>
        <taxon>Bacteroidota</taxon>
        <taxon>Chitinophagia</taxon>
        <taxon>Chitinophagales</taxon>
        <taxon>Chitinophagaceae</taxon>
        <taxon>Flavipsychrobacter</taxon>
    </lineage>
</organism>
<protein>
    <submittedName>
        <fullName evidence="1">Uncharacterized protein</fullName>
    </submittedName>
</protein>
<dbReference type="Proteomes" id="UP000239872">
    <property type="component" value="Unassembled WGS sequence"/>
</dbReference>
<accession>A0A2S7SXM5</accession>
<dbReference type="EMBL" id="PPSL01000002">
    <property type="protein sequence ID" value="PQJ11682.1"/>
    <property type="molecule type" value="Genomic_DNA"/>
</dbReference>